<feature type="domain" description="Laminin G" evidence="12">
    <location>
        <begin position="293"/>
        <end position="493"/>
    </location>
</feature>
<evidence type="ECO:0000256" key="11">
    <source>
        <dbReference type="SAM" id="SignalP"/>
    </source>
</evidence>
<dbReference type="EMBL" id="BTRK01000006">
    <property type="protein sequence ID" value="GMR58619.1"/>
    <property type="molecule type" value="Genomic_DNA"/>
</dbReference>
<proteinExistence type="predicted"/>
<feature type="compositionally biased region" description="Low complexity" evidence="9">
    <location>
        <begin position="1535"/>
        <end position="1563"/>
    </location>
</feature>
<keyword evidence="2 7" id="KW-0245">EGF-like domain</keyword>
<evidence type="ECO:0000259" key="12">
    <source>
        <dbReference type="PROSITE" id="PS50025"/>
    </source>
</evidence>
<dbReference type="Gene3D" id="2.60.120.200">
    <property type="match status" value="6"/>
</dbReference>
<dbReference type="SUPFAM" id="SSF49899">
    <property type="entry name" value="Concanavalin A-like lectins/glucanases"/>
    <property type="match status" value="6"/>
</dbReference>
<dbReference type="InterPro" id="IPR001791">
    <property type="entry name" value="Laminin_G"/>
</dbReference>
<feature type="signal peptide" evidence="11">
    <location>
        <begin position="1"/>
        <end position="42"/>
    </location>
</feature>
<keyword evidence="5 10" id="KW-0472">Membrane</keyword>
<dbReference type="GO" id="GO:0005509">
    <property type="term" value="F:calcium ion binding"/>
    <property type="evidence" value="ECO:0007669"/>
    <property type="project" value="InterPro"/>
</dbReference>
<dbReference type="PROSITE" id="PS50025">
    <property type="entry name" value="LAM_G_DOMAIN"/>
    <property type="match status" value="6"/>
</dbReference>
<comment type="caution">
    <text evidence="14">The sequence shown here is derived from an EMBL/GenBank/DDBJ whole genome shotgun (WGS) entry which is preliminary data.</text>
</comment>
<feature type="region of interest" description="Disordered" evidence="9">
    <location>
        <begin position="1523"/>
        <end position="1586"/>
    </location>
</feature>
<feature type="domain" description="EGF-like" evidence="13">
    <location>
        <begin position="243"/>
        <end position="288"/>
    </location>
</feature>
<dbReference type="PANTHER" id="PTHR15036">
    <property type="entry name" value="PIKACHURIN-LIKE PROTEIN"/>
    <property type="match status" value="1"/>
</dbReference>
<dbReference type="PROSITE" id="PS50026">
    <property type="entry name" value="EGF_3"/>
    <property type="match status" value="3"/>
</dbReference>
<dbReference type="InterPro" id="IPR000742">
    <property type="entry name" value="EGF"/>
</dbReference>
<comment type="subcellular location">
    <subcellularLocation>
        <location evidence="1">Membrane</location>
    </subcellularLocation>
</comment>
<evidence type="ECO:0000256" key="3">
    <source>
        <dbReference type="ARBA" id="ARBA00022692"/>
    </source>
</evidence>
<dbReference type="PROSITE" id="PS00010">
    <property type="entry name" value="ASX_HYDROXYL"/>
    <property type="match status" value="1"/>
</dbReference>
<dbReference type="InterPro" id="IPR013320">
    <property type="entry name" value="ConA-like_dom_sf"/>
</dbReference>
<keyword evidence="3 10" id="KW-0812">Transmembrane</keyword>
<evidence type="ECO:0000256" key="4">
    <source>
        <dbReference type="ARBA" id="ARBA00022989"/>
    </source>
</evidence>
<dbReference type="PANTHER" id="PTHR15036:SF89">
    <property type="entry name" value="NEUREXIN 1, ISOFORM F"/>
    <property type="match status" value="1"/>
</dbReference>
<dbReference type="SMART" id="SM00179">
    <property type="entry name" value="EGF_CA"/>
    <property type="match status" value="2"/>
</dbReference>
<evidence type="ECO:0000256" key="1">
    <source>
        <dbReference type="ARBA" id="ARBA00004370"/>
    </source>
</evidence>
<keyword evidence="11" id="KW-0732">Signal</keyword>
<dbReference type="CDD" id="cd00054">
    <property type="entry name" value="EGF_CA"/>
    <property type="match status" value="2"/>
</dbReference>
<keyword evidence="6 8" id="KW-1015">Disulfide bond</keyword>
<evidence type="ECO:0000256" key="8">
    <source>
        <dbReference type="PROSITE-ProRule" id="PRU00122"/>
    </source>
</evidence>
<evidence type="ECO:0000256" key="7">
    <source>
        <dbReference type="PROSITE-ProRule" id="PRU00076"/>
    </source>
</evidence>
<feature type="domain" description="EGF-like" evidence="13">
    <location>
        <begin position="1095"/>
        <end position="1132"/>
    </location>
</feature>
<evidence type="ECO:0000256" key="5">
    <source>
        <dbReference type="ARBA" id="ARBA00023136"/>
    </source>
</evidence>
<keyword evidence="15" id="KW-1185">Reference proteome</keyword>
<dbReference type="InterPro" id="IPR000152">
    <property type="entry name" value="EGF-type_Asp/Asn_hydroxyl_site"/>
</dbReference>
<dbReference type="SMART" id="SM00282">
    <property type="entry name" value="LamG"/>
    <property type="match status" value="6"/>
</dbReference>
<feature type="domain" description="Laminin G" evidence="12">
    <location>
        <begin position="42"/>
        <end position="247"/>
    </location>
</feature>
<dbReference type="Pfam" id="PF02210">
    <property type="entry name" value="Laminin_G_2"/>
    <property type="match status" value="6"/>
</dbReference>
<feature type="compositionally biased region" description="Low complexity" evidence="9">
    <location>
        <begin position="1393"/>
        <end position="1441"/>
    </location>
</feature>
<evidence type="ECO:0000256" key="9">
    <source>
        <dbReference type="SAM" id="MobiDB-lite"/>
    </source>
</evidence>
<accession>A0AAN5IBI4</accession>
<feature type="domain" description="Laminin G" evidence="12">
    <location>
        <begin position="732"/>
        <end position="900"/>
    </location>
</feature>
<feature type="domain" description="Laminin G" evidence="12">
    <location>
        <begin position="912"/>
        <end position="1092"/>
    </location>
</feature>
<feature type="domain" description="Laminin G" evidence="12">
    <location>
        <begin position="503"/>
        <end position="684"/>
    </location>
</feature>
<sequence>MKKQPPDDVRWPPGGGRHASASAITHLTPLLTILSLVMDTEAVILTGGPNSYARYPKWMHSFDNTINLEMKTKQSNGLIFYQDDGNVNGNFHCLSIVDGILTLDFRLGDDANDFGARRQVYSIRVEEVRVDDDRWHAVTIHFHWENVKLMMDHAYGFSIMNQRSTGFGDLGKSSDVFVGGVPKDLHILPVMSSPLRRYTKNLAGNIRNLVYRQYPQKKLKSGDYDRGMSSPSLIEGQGIRQNDDDYCRQPAVSSRETFKCLHEGKCYSSNEGARCDCTETSYEGKVCESEKPDGELSLKGREWVGYDTEKYAGGVIRTKRENVTLQFKTVHGSSMLFFAGDEQNFLHLGIEDGAVIATSKFTGSDARMVRMFNVLPTSRYDDDSWHSVVLERNLRMHTDRISAVHMSLTVDGRRDEISQYAPETDWISHSFAYIGGNPKDRSYAAPVSRNPFRGCLKTVIYRSAAISLPFVQLSDRGFGLSLMRTGGELTFSCSSPSAPPDVLSFLKADLHSHILLAKWNAMNSGTLSFHLRPLDNDGLVLFHGTTQGGDDYVAFELIDGHLFLVLNLGSGAVRLQTTAHRLTEGHAWHSVQLERQGRNGHVIVDNIKTDFSTPGVSANLIIDDPVYLGGVPANANLHFPSSVWSIGLRKGFVGCIKNVRFNGITSKISTAFEAQNTTGITVGCSLSPSPVDHCSPSPCHNFGHCENAFRTFKCDCAHTNMDGPTCAQDPIPIEVDGQSPILLTLPRAYSSEAESVEVRFKTETATGTLLDTRCLSNSTSRLRIALVNAQLQLELNFGSGKHTFKWGSKLNDKQLHTIRVKRRGEKLLLYLDGKWESVYFLPSRSLVLEMDEISAGHSLSSGGKNTPIDESFQGQLYTAVVNDYDLLEKPKKEGVMTSHSHSPKAPKALKHQSLSFSNASGYARLPSSISDTLPGPFRISLKFQTLIRHALLLATVAHESKNEGISIEIINGRIKYTYRSPSHEHSVLTPTLPHEKHLADMRWHALLIYQDPKSFEHIIMVDNTTTHLAVKERKRAKITGDIWIGGLSPTSKPPKLSSFPSYRGCISSIRLHDESIDVWDEAVEKSEVGRGCSGPIARCSPTACSNGGRCIQQWSSILCDCSLTGHSGSRCQQAGTTYDFPPSPSAIIMEYADGARPSTKKDLVVLSFKTHSSSGVLLAVQCTGATDFLTLYIDGGMVNTKWNLGSGEHHMTLHHRKVDDNKWHTVKMLRSDENMTIALDQLPGIRYTPENSGGLITLDMQSRVFLGAAPDARHVISGKRRKRSVNPPLFDTYTGSIGGVNYNGNMVLDMLAHGDPSIRVIGEVKQSYLAAPSEKKEAIMNEYMESSHALIESIGAACLSLDSHESCVIESDSTGFFTPVLTSVHTRRPQSPPSTTTSTTTTTTGKPSTTSPSTTTTSTTTTTETPTTTTTTPTTTMRKTTTTSSVVYLEQFPGEEGSADLPEGIAAAAANEAPQTQLQLAATPATTTAGTVLPRPYSSMEEAAKTNPEYVEDAASSVWNEAEVVPKEAERRKTTTSTPSTTTTTRTTTKMTTTTRRPSTTMKAWPSSAAVPFPTHGIPPVRPTTPMGDYMTTTTPAVMKDGVEDFPRTALISAASLSVILIIAVVVFCVFRCRQNPPPGDGYPMACNGKSATGYTPIAAELSPPLGLSSHNHDPATQPLIGSAPRVPASKVNGYQPLKGSNGLPPANGNGYQANGNGNGIMKSGSGPGKKKDFKEWYV</sequence>
<evidence type="ECO:0000313" key="14">
    <source>
        <dbReference type="EMBL" id="GMR58619.1"/>
    </source>
</evidence>
<protein>
    <submittedName>
        <fullName evidence="14">Uncharacterized protein</fullName>
    </submittedName>
</protein>
<dbReference type="Gene3D" id="2.10.25.10">
    <property type="entry name" value="Laminin"/>
    <property type="match status" value="3"/>
</dbReference>
<dbReference type="GO" id="GO:0016020">
    <property type="term" value="C:membrane"/>
    <property type="evidence" value="ECO:0007669"/>
    <property type="project" value="UniProtKB-SubCell"/>
</dbReference>
<organism evidence="14 15">
    <name type="scientific">Pristionchus mayeri</name>
    <dbReference type="NCBI Taxonomy" id="1317129"/>
    <lineage>
        <taxon>Eukaryota</taxon>
        <taxon>Metazoa</taxon>
        <taxon>Ecdysozoa</taxon>
        <taxon>Nematoda</taxon>
        <taxon>Chromadorea</taxon>
        <taxon>Rhabditida</taxon>
        <taxon>Rhabditina</taxon>
        <taxon>Diplogasteromorpha</taxon>
        <taxon>Diplogasteroidea</taxon>
        <taxon>Neodiplogasteridae</taxon>
        <taxon>Pristionchus</taxon>
    </lineage>
</organism>
<name>A0AAN5IBI4_9BILA</name>
<dbReference type="InterPro" id="IPR050372">
    <property type="entry name" value="Neurexin-related_CASP"/>
</dbReference>
<feature type="domain" description="EGF-like" evidence="13">
    <location>
        <begin position="690"/>
        <end position="727"/>
    </location>
</feature>
<dbReference type="SMART" id="SM00181">
    <property type="entry name" value="EGF"/>
    <property type="match status" value="3"/>
</dbReference>
<evidence type="ECO:0000256" key="6">
    <source>
        <dbReference type="ARBA" id="ARBA00023157"/>
    </source>
</evidence>
<dbReference type="InterPro" id="IPR001881">
    <property type="entry name" value="EGF-like_Ca-bd_dom"/>
</dbReference>
<evidence type="ECO:0000256" key="2">
    <source>
        <dbReference type="ARBA" id="ARBA00022536"/>
    </source>
</evidence>
<feature type="compositionally biased region" description="Basic and acidic residues" evidence="9">
    <location>
        <begin position="1524"/>
        <end position="1533"/>
    </location>
</feature>
<feature type="domain" description="Laminin G" evidence="12">
    <location>
        <begin position="1136"/>
        <end position="1358"/>
    </location>
</feature>
<evidence type="ECO:0000313" key="15">
    <source>
        <dbReference type="Proteomes" id="UP001328107"/>
    </source>
</evidence>
<feature type="chain" id="PRO_5042891518" evidence="11">
    <location>
        <begin position="43"/>
        <end position="1739"/>
    </location>
</feature>
<evidence type="ECO:0000256" key="10">
    <source>
        <dbReference type="SAM" id="Phobius"/>
    </source>
</evidence>
<gene>
    <name evidence="14" type="ORF">PMAYCL1PPCAC_28814</name>
</gene>
<keyword evidence="4 10" id="KW-1133">Transmembrane helix</keyword>
<feature type="disulfide bond" evidence="8">
    <location>
        <begin position="1065"/>
        <end position="1092"/>
    </location>
</feature>
<feature type="transmembrane region" description="Helical" evidence="10">
    <location>
        <begin position="1610"/>
        <end position="1631"/>
    </location>
</feature>
<evidence type="ECO:0000259" key="13">
    <source>
        <dbReference type="PROSITE" id="PS50026"/>
    </source>
</evidence>
<feature type="region of interest" description="Disordered" evidence="9">
    <location>
        <begin position="1383"/>
        <end position="1441"/>
    </location>
</feature>
<comment type="caution">
    <text evidence="7">Lacks conserved residue(s) required for the propagation of feature annotation.</text>
</comment>
<reference evidence="15" key="1">
    <citation type="submission" date="2022-10" db="EMBL/GenBank/DDBJ databases">
        <title>Genome assembly of Pristionchus species.</title>
        <authorList>
            <person name="Yoshida K."/>
            <person name="Sommer R.J."/>
        </authorList>
    </citation>
    <scope>NUCLEOTIDE SEQUENCE [LARGE SCALE GENOMIC DNA]</scope>
    <source>
        <strain evidence="15">RS5460</strain>
    </source>
</reference>
<dbReference type="FunFam" id="2.10.25.10:FF:000015">
    <property type="entry name" value="neurexin-1 isoform X1"/>
    <property type="match status" value="1"/>
</dbReference>
<dbReference type="CDD" id="cd00110">
    <property type="entry name" value="LamG"/>
    <property type="match status" value="6"/>
</dbReference>
<dbReference type="Proteomes" id="UP001328107">
    <property type="component" value="Unassembled WGS sequence"/>
</dbReference>